<dbReference type="Pfam" id="PF14616">
    <property type="entry name" value="Rua1_C"/>
    <property type="match status" value="1"/>
</dbReference>
<feature type="compositionally biased region" description="Polar residues" evidence="1">
    <location>
        <begin position="126"/>
        <end position="141"/>
    </location>
</feature>
<evidence type="ECO:0000313" key="3">
    <source>
        <dbReference type="EMBL" id="KAF7191209.1"/>
    </source>
</evidence>
<accession>A0A8H6RHR3</accession>
<feature type="region of interest" description="Disordered" evidence="1">
    <location>
        <begin position="85"/>
        <end position="146"/>
    </location>
</feature>
<dbReference type="OrthoDB" id="5595379at2759"/>
<evidence type="ECO:0000256" key="1">
    <source>
        <dbReference type="SAM" id="MobiDB-lite"/>
    </source>
</evidence>
<proteinExistence type="predicted"/>
<feature type="compositionally biased region" description="Low complexity" evidence="1">
    <location>
        <begin position="90"/>
        <end position="102"/>
    </location>
</feature>
<protein>
    <submittedName>
        <fullName evidence="3">Meiotic expression up-regulated protein 26</fullName>
    </submittedName>
</protein>
<feature type="region of interest" description="Disordered" evidence="1">
    <location>
        <begin position="183"/>
        <end position="211"/>
    </location>
</feature>
<keyword evidence="4" id="KW-1185">Reference proteome</keyword>
<dbReference type="PANTHER" id="PTHR28125:SF2">
    <property type="entry name" value="MEIOTIC EXPRESSION UP-REGULATED PROTEIN 26"/>
    <property type="match status" value="1"/>
</dbReference>
<dbReference type="EMBL" id="JABCIY010000158">
    <property type="protein sequence ID" value="KAF7191209.1"/>
    <property type="molecule type" value="Genomic_DNA"/>
</dbReference>
<gene>
    <name evidence="3" type="ORF">HII31_07232</name>
</gene>
<dbReference type="InterPro" id="IPR028012">
    <property type="entry name" value="Rua1_C"/>
</dbReference>
<dbReference type="AlphaFoldDB" id="A0A8H6RHR3"/>
<feature type="domain" description="Transcription regulator Rua1 C-terminal" evidence="2">
    <location>
        <begin position="211"/>
        <end position="306"/>
    </location>
</feature>
<dbReference type="PANTHER" id="PTHR28125">
    <property type="entry name" value="MEIOTIC EXPRESSION UP-REGULATED PROTEIN 26"/>
    <property type="match status" value="1"/>
</dbReference>
<sequence length="337" mass="37314">MSYFSSTFETFEHWQAWASSQGFSTNNEYSRLSLDSSMSGHVSEDFVNFSRPMSTAVPSGHNANTFGYDQEPICYSNPNYGGPASHISRHSTSSSGYSSSDNHGYDVPCSYPSQSVSEIDAKFSPRSPQDTSSAGNPSQVTWARFVGDSNGNSNSYPHCASDASVSNAAFSSSAMATGSDFDFSSLGSDPPMSTSQGEQRPRRQSPRFSGDRYTARWVRGEGIDRAGWCGVCSSWHKLKDSAYWYHMHYSHGISCATGKPFNDPDDWRHAHGAVGYEALCGGCSQWVYVGRSERWHTPYYRHAYKCLMRNKPSIDRSRSIGKSTSPRKSQVKHLRSL</sequence>
<evidence type="ECO:0000259" key="2">
    <source>
        <dbReference type="Pfam" id="PF14616"/>
    </source>
</evidence>
<dbReference type="Proteomes" id="UP000660729">
    <property type="component" value="Unassembled WGS sequence"/>
</dbReference>
<organism evidence="3 4">
    <name type="scientific">Pseudocercospora fuligena</name>
    <dbReference type="NCBI Taxonomy" id="685502"/>
    <lineage>
        <taxon>Eukaryota</taxon>
        <taxon>Fungi</taxon>
        <taxon>Dikarya</taxon>
        <taxon>Ascomycota</taxon>
        <taxon>Pezizomycotina</taxon>
        <taxon>Dothideomycetes</taxon>
        <taxon>Dothideomycetidae</taxon>
        <taxon>Mycosphaerellales</taxon>
        <taxon>Mycosphaerellaceae</taxon>
        <taxon>Pseudocercospora</taxon>
    </lineage>
</organism>
<feature type="region of interest" description="Disordered" evidence="1">
    <location>
        <begin position="315"/>
        <end position="337"/>
    </location>
</feature>
<evidence type="ECO:0000313" key="4">
    <source>
        <dbReference type="Proteomes" id="UP000660729"/>
    </source>
</evidence>
<comment type="caution">
    <text evidence="3">The sequence shown here is derived from an EMBL/GenBank/DDBJ whole genome shotgun (WGS) entry which is preliminary data.</text>
</comment>
<reference evidence="3" key="1">
    <citation type="submission" date="2020-04" db="EMBL/GenBank/DDBJ databases">
        <title>Draft genome resource of the tomato pathogen Pseudocercospora fuligena.</title>
        <authorList>
            <person name="Zaccaron A."/>
        </authorList>
    </citation>
    <scope>NUCLEOTIDE SEQUENCE</scope>
    <source>
        <strain evidence="3">PF001</strain>
    </source>
</reference>
<name>A0A8H6RHR3_9PEZI</name>